<proteinExistence type="predicted"/>
<dbReference type="Proteomes" id="UP000054995">
    <property type="component" value="Unassembled WGS sequence"/>
</dbReference>
<dbReference type="AlphaFoldDB" id="A0A0V1DQV9"/>
<reference evidence="1 2" key="1">
    <citation type="submission" date="2015-01" db="EMBL/GenBank/DDBJ databases">
        <title>Evolution of Trichinella species and genotypes.</title>
        <authorList>
            <person name="Korhonen P.K."/>
            <person name="Edoardo P."/>
            <person name="Giuseppe L.R."/>
            <person name="Gasser R.B."/>
        </authorList>
    </citation>
    <scope>NUCLEOTIDE SEQUENCE [LARGE SCALE GENOMIC DNA]</scope>
    <source>
        <strain evidence="1">ISS470</strain>
    </source>
</reference>
<accession>A0A0V1DQV9</accession>
<name>A0A0V1DQV9_TRIPS</name>
<protein>
    <submittedName>
        <fullName evidence="1">Uncharacterized protein</fullName>
    </submittedName>
</protein>
<comment type="caution">
    <text evidence="1">The sequence shown here is derived from an EMBL/GenBank/DDBJ whole genome shotgun (WGS) entry which is preliminary data.</text>
</comment>
<organism evidence="1 2">
    <name type="scientific">Trichinella pseudospiralis</name>
    <name type="common">Parasitic roundworm</name>
    <dbReference type="NCBI Taxonomy" id="6337"/>
    <lineage>
        <taxon>Eukaryota</taxon>
        <taxon>Metazoa</taxon>
        <taxon>Ecdysozoa</taxon>
        <taxon>Nematoda</taxon>
        <taxon>Enoplea</taxon>
        <taxon>Dorylaimia</taxon>
        <taxon>Trichinellida</taxon>
        <taxon>Trichinellidae</taxon>
        <taxon>Trichinella</taxon>
    </lineage>
</organism>
<gene>
    <name evidence="1" type="ORF">T4D_653</name>
</gene>
<dbReference type="EMBL" id="JYDT01002077">
    <property type="protein sequence ID" value="KRY63704.1"/>
    <property type="molecule type" value="Genomic_DNA"/>
</dbReference>
<keyword evidence="2" id="KW-1185">Reference proteome</keyword>
<sequence length="42" mass="4796">MLKPDIQYTSYGCYLDLRNNTDQLTNIQQVMGPARFLCAIVS</sequence>
<evidence type="ECO:0000313" key="2">
    <source>
        <dbReference type="Proteomes" id="UP000054995"/>
    </source>
</evidence>
<evidence type="ECO:0000313" key="1">
    <source>
        <dbReference type="EMBL" id="KRY63704.1"/>
    </source>
</evidence>